<dbReference type="OrthoDB" id="3687641at2759"/>
<comment type="pathway">
    <text evidence="1">Mycotoxin biosynthesis.</text>
</comment>
<evidence type="ECO:0000313" key="4">
    <source>
        <dbReference type="Proteomes" id="UP000799764"/>
    </source>
</evidence>
<evidence type="ECO:0000313" key="3">
    <source>
        <dbReference type="EMBL" id="KAF2451771.1"/>
    </source>
</evidence>
<evidence type="ECO:0008006" key="5">
    <source>
        <dbReference type="Google" id="ProtNLM"/>
    </source>
</evidence>
<evidence type="ECO:0000256" key="2">
    <source>
        <dbReference type="ARBA" id="ARBA00035112"/>
    </source>
</evidence>
<evidence type="ECO:0000256" key="1">
    <source>
        <dbReference type="ARBA" id="ARBA00004685"/>
    </source>
</evidence>
<comment type="similarity">
    <text evidence="2">Belongs to the ustYa family.</text>
</comment>
<keyword evidence="4" id="KW-1185">Reference proteome</keyword>
<accession>A0A9P4PWJ0</accession>
<dbReference type="Pfam" id="PF11807">
    <property type="entry name" value="UstYa"/>
    <property type="match status" value="1"/>
</dbReference>
<organism evidence="3 4">
    <name type="scientific">Karstenula rhodostoma CBS 690.94</name>
    <dbReference type="NCBI Taxonomy" id="1392251"/>
    <lineage>
        <taxon>Eukaryota</taxon>
        <taxon>Fungi</taxon>
        <taxon>Dikarya</taxon>
        <taxon>Ascomycota</taxon>
        <taxon>Pezizomycotina</taxon>
        <taxon>Dothideomycetes</taxon>
        <taxon>Pleosporomycetidae</taxon>
        <taxon>Pleosporales</taxon>
        <taxon>Massarineae</taxon>
        <taxon>Didymosphaeriaceae</taxon>
        <taxon>Karstenula</taxon>
    </lineage>
</organism>
<dbReference type="Proteomes" id="UP000799764">
    <property type="component" value="Unassembled WGS sequence"/>
</dbReference>
<dbReference type="EMBL" id="MU001492">
    <property type="protein sequence ID" value="KAF2451771.1"/>
    <property type="molecule type" value="Genomic_DNA"/>
</dbReference>
<comment type="caution">
    <text evidence="3">The sequence shown here is derived from an EMBL/GenBank/DDBJ whole genome shotgun (WGS) entry which is preliminary data.</text>
</comment>
<dbReference type="PANTHER" id="PTHR33365">
    <property type="entry name" value="YALI0B05434P"/>
    <property type="match status" value="1"/>
</dbReference>
<dbReference type="GO" id="GO:0043386">
    <property type="term" value="P:mycotoxin biosynthetic process"/>
    <property type="evidence" value="ECO:0007669"/>
    <property type="project" value="InterPro"/>
</dbReference>
<protein>
    <recommendedName>
        <fullName evidence="5">Tat pathway signal sequence</fullName>
    </recommendedName>
</protein>
<dbReference type="InterPro" id="IPR021765">
    <property type="entry name" value="UstYa-like"/>
</dbReference>
<name>A0A9P4PWJ0_9PLEO</name>
<proteinExistence type="inferred from homology"/>
<dbReference type="PANTHER" id="PTHR33365:SF4">
    <property type="entry name" value="CYCLOCHLOROTINE BIOSYNTHESIS PROTEIN O"/>
    <property type="match status" value="1"/>
</dbReference>
<reference evidence="3" key="1">
    <citation type="journal article" date="2020" name="Stud. Mycol.">
        <title>101 Dothideomycetes genomes: a test case for predicting lifestyles and emergence of pathogens.</title>
        <authorList>
            <person name="Haridas S."/>
            <person name="Albert R."/>
            <person name="Binder M."/>
            <person name="Bloem J."/>
            <person name="Labutti K."/>
            <person name="Salamov A."/>
            <person name="Andreopoulos B."/>
            <person name="Baker S."/>
            <person name="Barry K."/>
            <person name="Bills G."/>
            <person name="Bluhm B."/>
            <person name="Cannon C."/>
            <person name="Castanera R."/>
            <person name="Culley D."/>
            <person name="Daum C."/>
            <person name="Ezra D."/>
            <person name="Gonzalez J."/>
            <person name="Henrissat B."/>
            <person name="Kuo A."/>
            <person name="Liang C."/>
            <person name="Lipzen A."/>
            <person name="Lutzoni F."/>
            <person name="Magnuson J."/>
            <person name="Mondo S."/>
            <person name="Nolan M."/>
            <person name="Ohm R."/>
            <person name="Pangilinan J."/>
            <person name="Park H.-J."/>
            <person name="Ramirez L."/>
            <person name="Alfaro M."/>
            <person name="Sun H."/>
            <person name="Tritt A."/>
            <person name="Yoshinaga Y."/>
            <person name="Zwiers L.-H."/>
            <person name="Turgeon B."/>
            <person name="Goodwin S."/>
            <person name="Spatafora J."/>
            <person name="Crous P."/>
            <person name="Grigoriev I."/>
        </authorList>
    </citation>
    <scope>NUCLEOTIDE SEQUENCE</scope>
    <source>
        <strain evidence="3">CBS 690.94</strain>
    </source>
</reference>
<dbReference type="AlphaFoldDB" id="A0A9P4PWJ0"/>
<gene>
    <name evidence="3" type="ORF">P171DRAFT_438445</name>
</gene>
<sequence>MNIGLLLKVSSWKPTRLYSPANSILNDKIVTFGSSVEGTGYSEYQGAPDEKNNKLWRALYNNSPTAITASEARLLPNKTASATPWLDPEISEYVLLLNVFHNLHCLDRLRQTIWYFHEPQFNITSNPYTMYNGNITAALRDRGASFMDIVHADHCIEMLRQSAMCESDVTPIVYQYSEKTGKSTGRTGVIHQCRDFGKVQEWAKERVATVPDVWGKGVELGLCAIDDPETCVQAEF</sequence>